<gene>
    <name evidence="1" type="ORF">NPX36_02920</name>
</gene>
<dbReference type="Proteomes" id="UP001317001">
    <property type="component" value="Chromosome"/>
</dbReference>
<accession>A0ABY5NTU9</accession>
<keyword evidence="2" id="KW-1185">Reference proteome</keyword>
<evidence type="ECO:0000313" key="1">
    <source>
        <dbReference type="EMBL" id="UUV22013.1"/>
    </source>
</evidence>
<dbReference type="InterPro" id="IPR022385">
    <property type="entry name" value="Rhs_assc_core"/>
</dbReference>
<name>A0ABY5NTU9_9FLAO</name>
<dbReference type="PANTHER" id="PTHR32305:SF15">
    <property type="entry name" value="PROTEIN RHSA-RELATED"/>
    <property type="match status" value="1"/>
</dbReference>
<dbReference type="RefSeq" id="WP_257499931.1">
    <property type="nucleotide sequence ID" value="NZ_CP102382.1"/>
</dbReference>
<evidence type="ECO:0000313" key="2">
    <source>
        <dbReference type="Proteomes" id="UP001317001"/>
    </source>
</evidence>
<protein>
    <submittedName>
        <fullName evidence="1">RHS repeat-associated core domain-containing protein</fullName>
    </submittedName>
</protein>
<organism evidence="1 2">
    <name type="scientific">Paenimyroides aestuarii</name>
    <dbReference type="NCBI Taxonomy" id="2968490"/>
    <lineage>
        <taxon>Bacteria</taxon>
        <taxon>Pseudomonadati</taxon>
        <taxon>Bacteroidota</taxon>
        <taxon>Flavobacteriia</taxon>
        <taxon>Flavobacteriales</taxon>
        <taxon>Flavobacteriaceae</taxon>
        <taxon>Paenimyroides</taxon>
    </lineage>
</organism>
<proteinExistence type="predicted"/>
<dbReference type="PANTHER" id="PTHR32305">
    <property type="match status" value="1"/>
</dbReference>
<reference evidence="1 2" key="1">
    <citation type="submission" date="2022-08" db="EMBL/GenBank/DDBJ databases">
        <title>Myroides zhujiangensis sp. nov., a novel bacterium isolated from sediment in the Pearl River Estuary.</title>
        <authorList>
            <person name="Cui L."/>
        </authorList>
    </citation>
    <scope>NUCLEOTIDE SEQUENCE [LARGE SCALE GENOMIC DNA]</scope>
    <source>
        <strain evidence="1 2">SCSIO 72103</strain>
    </source>
</reference>
<dbReference type="NCBIfam" id="TIGR03696">
    <property type="entry name" value="Rhs_assc_core"/>
    <property type="match status" value="1"/>
</dbReference>
<dbReference type="Gene3D" id="2.180.10.10">
    <property type="entry name" value="RHS repeat-associated core"/>
    <property type="match status" value="1"/>
</dbReference>
<sequence>MPQAHDQKKQVQPSGDALVTTDYVNGFQYVDNALKFFPHTEGYVEFENNQYLYTYQYKDHLGNVRLTYRDGFRNHPTLEYAKDGIIQVSEIIEKSDYYPFGLKQKGDDLPDYSIVNKYKYAYGGKELNDELGLDLYDFGARNYDAAIGRWLNVDPLAENSRRWTPYNYACNNPIYFVDPDGMQAVSNSQLNDLDDIIKINVDTGNVDIETKAGDDIVQFVDNKGTIKDEYKYGDNGSFKKDFQHTETKKGDIPINELKTNNFKKGDKLFDKIAQNSNIEWEYMTISQNGQYISTAMGNTGRYFNDGLSVGYAAHYFFNDMSNIYSNIGMKISSHEHNHPKFKNGLIADWPSSYHKKSRLVNQDAKKGDGVFARDLKENTKIVDPKINFFIRPKGANYKVKYDGVYPYTHVK</sequence>
<dbReference type="InterPro" id="IPR050708">
    <property type="entry name" value="T6SS_VgrG/RHS"/>
</dbReference>
<dbReference type="EMBL" id="CP102382">
    <property type="protein sequence ID" value="UUV22013.1"/>
    <property type="molecule type" value="Genomic_DNA"/>
</dbReference>